<evidence type="ECO:0000313" key="5">
    <source>
        <dbReference type="Proteomes" id="UP001161247"/>
    </source>
</evidence>
<dbReference type="Proteomes" id="UP001161247">
    <property type="component" value="Chromosome 7"/>
</dbReference>
<feature type="region of interest" description="Disordered" evidence="1">
    <location>
        <begin position="1"/>
        <end position="27"/>
    </location>
</feature>
<dbReference type="InterPro" id="IPR011074">
    <property type="entry name" value="CRAL/TRIO_N_dom"/>
</dbReference>
<keyword evidence="5" id="KW-1185">Reference proteome</keyword>
<dbReference type="PANTHER" id="PTHR46277">
    <property type="entry name" value="OS03G0850700 PROTEIN"/>
    <property type="match status" value="1"/>
</dbReference>
<proteinExistence type="predicted"/>
<dbReference type="AlphaFoldDB" id="A0AAV1E436"/>
<dbReference type="Gene3D" id="3.40.525.10">
    <property type="entry name" value="CRAL-TRIO lipid binding domain"/>
    <property type="match status" value="1"/>
</dbReference>
<evidence type="ECO:0000256" key="1">
    <source>
        <dbReference type="SAM" id="MobiDB-lite"/>
    </source>
</evidence>
<dbReference type="PANTHER" id="PTHR46277:SF19">
    <property type="entry name" value="RANDOM SLUG PROTEIN 5-LIKE"/>
    <property type="match status" value="1"/>
</dbReference>
<evidence type="ECO:0000259" key="2">
    <source>
        <dbReference type="Pfam" id="PF00650"/>
    </source>
</evidence>
<dbReference type="Pfam" id="PF00650">
    <property type="entry name" value="CRAL_TRIO"/>
    <property type="match status" value="1"/>
</dbReference>
<dbReference type="EMBL" id="OX459124">
    <property type="protein sequence ID" value="CAI9113759.1"/>
    <property type="molecule type" value="Genomic_DNA"/>
</dbReference>
<dbReference type="SUPFAM" id="SSF52087">
    <property type="entry name" value="CRAL/TRIO domain"/>
    <property type="match status" value="1"/>
</dbReference>
<protein>
    <submittedName>
        <fullName evidence="4">OLC1v1014428C1</fullName>
    </submittedName>
</protein>
<evidence type="ECO:0000313" key="4">
    <source>
        <dbReference type="EMBL" id="CAI9113759.1"/>
    </source>
</evidence>
<name>A0AAV1E436_OLDCO</name>
<reference evidence="4" key="1">
    <citation type="submission" date="2023-03" db="EMBL/GenBank/DDBJ databases">
        <authorList>
            <person name="Julca I."/>
        </authorList>
    </citation>
    <scope>NUCLEOTIDE SEQUENCE</scope>
</reference>
<sequence>MEKEKAEPVPEAENDNTPCPPAEEKEEEKIKVRLLRTVVENQDPSCKFGIMDQNNLVEMRTIRRFLRARDLDVDKAASMLLKYLKWRQTFVPNGQISPSDVPNEIAQNKMFAQGFDKQGRPISVTLGARHFINKKGGVHEFKRFIVFGLDKLCARTPAGQEKFVIIGDLQGWGYANIDIRAYMGALSI</sequence>
<evidence type="ECO:0000259" key="3">
    <source>
        <dbReference type="Pfam" id="PF03765"/>
    </source>
</evidence>
<gene>
    <name evidence="4" type="ORF">OLC1_LOCUS20701</name>
</gene>
<feature type="domain" description="CRAL-TRIO" evidence="2">
    <location>
        <begin position="108"/>
        <end position="181"/>
    </location>
</feature>
<organism evidence="4 5">
    <name type="scientific">Oldenlandia corymbosa var. corymbosa</name>
    <dbReference type="NCBI Taxonomy" id="529605"/>
    <lineage>
        <taxon>Eukaryota</taxon>
        <taxon>Viridiplantae</taxon>
        <taxon>Streptophyta</taxon>
        <taxon>Embryophyta</taxon>
        <taxon>Tracheophyta</taxon>
        <taxon>Spermatophyta</taxon>
        <taxon>Magnoliopsida</taxon>
        <taxon>eudicotyledons</taxon>
        <taxon>Gunneridae</taxon>
        <taxon>Pentapetalae</taxon>
        <taxon>asterids</taxon>
        <taxon>lamiids</taxon>
        <taxon>Gentianales</taxon>
        <taxon>Rubiaceae</taxon>
        <taxon>Rubioideae</taxon>
        <taxon>Spermacoceae</taxon>
        <taxon>Hedyotis-Oldenlandia complex</taxon>
        <taxon>Oldenlandia</taxon>
    </lineage>
</organism>
<accession>A0AAV1E436</accession>
<dbReference type="InterPro" id="IPR036865">
    <property type="entry name" value="CRAL-TRIO_dom_sf"/>
</dbReference>
<dbReference type="CDD" id="cd00170">
    <property type="entry name" value="SEC14"/>
    <property type="match status" value="1"/>
</dbReference>
<feature type="domain" description="CRAL/TRIO N-terminal" evidence="3">
    <location>
        <begin position="61"/>
        <end position="81"/>
    </location>
</feature>
<dbReference type="InterPro" id="IPR036273">
    <property type="entry name" value="CRAL/TRIO_N_dom_sf"/>
</dbReference>
<dbReference type="SUPFAM" id="SSF46938">
    <property type="entry name" value="CRAL/TRIO N-terminal domain"/>
    <property type="match status" value="1"/>
</dbReference>
<dbReference type="InterPro" id="IPR001251">
    <property type="entry name" value="CRAL-TRIO_dom"/>
</dbReference>
<dbReference type="Pfam" id="PF03765">
    <property type="entry name" value="CRAL_TRIO_N"/>
    <property type="match status" value="1"/>
</dbReference>